<keyword evidence="5" id="KW-1185">Reference proteome</keyword>
<evidence type="ECO:0000256" key="2">
    <source>
        <dbReference type="SAM" id="MobiDB-lite"/>
    </source>
</evidence>
<dbReference type="AlphaFoldDB" id="A0A2T0PY21"/>
<dbReference type="InterPro" id="IPR011251">
    <property type="entry name" value="Luciferase-like_dom"/>
</dbReference>
<evidence type="ECO:0000259" key="3">
    <source>
        <dbReference type="Pfam" id="PF00296"/>
    </source>
</evidence>
<comment type="caution">
    <text evidence="4">The sequence shown here is derived from an EMBL/GenBank/DDBJ whole genome shotgun (WGS) entry which is preliminary data.</text>
</comment>
<accession>A0A2T0PY21</accession>
<reference evidence="4 5" key="1">
    <citation type="submission" date="2018-03" db="EMBL/GenBank/DDBJ databases">
        <title>Genomic Encyclopedia of Archaeal and Bacterial Type Strains, Phase II (KMG-II): from individual species to whole genera.</title>
        <authorList>
            <person name="Goeker M."/>
        </authorList>
    </citation>
    <scope>NUCLEOTIDE SEQUENCE [LARGE SCALE GENOMIC DNA]</scope>
    <source>
        <strain evidence="4 5">DSM 45601</strain>
    </source>
</reference>
<sequence>MVAAPAAREVPGIEVGTAVVPTYPRHPLALAGQVLTARAVSGNAFTLGVGPSHREIVEAAFGLCYERPARHVREYLSALVPLLRGEEVEYRGETLAAAGATDLVVSPIGDEQPWTSSAADDARDGRRPRSAPHRGADRGLAGALGAPGRPGVGQERGEQPRHRRVGEGQALAEGGVADAVGALARRRRRGDGDQAEPALQR</sequence>
<feature type="compositionally biased region" description="Low complexity" evidence="2">
    <location>
        <begin position="138"/>
        <end position="153"/>
    </location>
</feature>
<evidence type="ECO:0000313" key="5">
    <source>
        <dbReference type="Proteomes" id="UP000237846"/>
    </source>
</evidence>
<keyword evidence="1" id="KW-0560">Oxidoreductase</keyword>
<dbReference type="Pfam" id="PF00296">
    <property type="entry name" value="Bac_luciferase"/>
    <property type="match status" value="1"/>
</dbReference>
<dbReference type="SUPFAM" id="SSF51679">
    <property type="entry name" value="Bacterial luciferase-like"/>
    <property type="match status" value="1"/>
</dbReference>
<protein>
    <submittedName>
        <fullName evidence="4">Luciferase-like monooxygenase</fullName>
    </submittedName>
</protein>
<dbReference type="GO" id="GO:0016705">
    <property type="term" value="F:oxidoreductase activity, acting on paired donors, with incorporation or reduction of molecular oxygen"/>
    <property type="evidence" value="ECO:0007669"/>
    <property type="project" value="InterPro"/>
</dbReference>
<dbReference type="GO" id="GO:0004497">
    <property type="term" value="F:monooxygenase activity"/>
    <property type="evidence" value="ECO:0007669"/>
    <property type="project" value="UniProtKB-KW"/>
</dbReference>
<dbReference type="EMBL" id="PVZC01000008">
    <property type="protein sequence ID" value="PRX96306.1"/>
    <property type="molecule type" value="Genomic_DNA"/>
</dbReference>
<keyword evidence="4" id="KW-0503">Monooxygenase</keyword>
<dbReference type="InterPro" id="IPR050564">
    <property type="entry name" value="F420-G6PD/mer"/>
</dbReference>
<name>A0A2T0PY21_9ACTN</name>
<gene>
    <name evidence="4" type="ORF">CLV72_108313</name>
</gene>
<proteinExistence type="predicted"/>
<feature type="domain" description="Luciferase-like" evidence="3">
    <location>
        <begin position="3"/>
        <end position="118"/>
    </location>
</feature>
<organism evidence="4 5">
    <name type="scientific">Allonocardiopsis opalescens</name>
    <dbReference type="NCBI Taxonomy" id="1144618"/>
    <lineage>
        <taxon>Bacteria</taxon>
        <taxon>Bacillati</taxon>
        <taxon>Actinomycetota</taxon>
        <taxon>Actinomycetes</taxon>
        <taxon>Streptosporangiales</taxon>
        <taxon>Allonocardiopsis</taxon>
    </lineage>
</organism>
<evidence type="ECO:0000256" key="1">
    <source>
        <dbReference type="ARBA" id="ARBA00023002"/>
    </source>
</evidence>
<dbReference type="PANTHER" id="PTHR43244">
    <property type="match status" value="1"/>
</dbReference>
<dbReference type="Gene3D" id="3.20.20.30">
    <property type="entry name" value="Luciferase-like domain"/>
    <property type="match status" value="1"/>
</dbReference>
<evidence type="ECO:0000313" key="4">
    <source>
        <dbReference type="EMBL" id="PRX96306.1"/>
    </source>
</evidence>
<dbReference type="InterPro" id="IPR036661">
    <property type="entry name" value="Luciferase-like_sf"/>
</dbReference>
<dbReference type="Proteomes" id="UP000237846">
    <property type="component" value="Unassembled WGS sequence"/>
</dbReference>
<dbReference type="PANTHER" id="PTHR43244:SF1">
    <property type="entry name" value="5,10-METHYLENETETRAHYDROMETHANOPTERIN REDUCTASE"/>
    <property type="match status" value="1"/>
</dbReference>
<feature type="compositionally biased region" description="Low complexity" evidence="2">
    <location>
        <begin position="170"/>
        <end position="183"/>
    </location>
</feature>
<feature type="region of interest" description="Disordered" evidence="2">
    <location>
        <begin position="107"/>
        <end position="201"/>
    </location>
</feature>